<dbReference type="EMBL" id="MRXX01000016">
    <property type="protein sequence ID" value="MBK4780507.1"/>
    <property type="molecule type" value="Genomic_DNA"/>
</dbReference>
<gene>
    <name evidence="2" type="ORF">BTU61_09935</name>
    <name evidence="3" type="ORF">J4854_06350</name>
</gene>
<accession>A0A9X0WQI4</accession>
<dbReference type="Proteomes" id="UP001138780">
    <property type="component" value="Unassembled WGS sequence"/>
</dbReference>
<protein>
    <submittedName>
        <fullName evidence="2">Cyclic nucleotide-binding protein</fullName>
    </submittedName>
    <submittedName>
        <fullName evidence="3">DUF1003 domain-containing protein</fullName>
    </submittedName>
</protein>
<keyword evidence="1" id="KW-1133">Transmembrane helix</keyword>
<evidence type="ECO:0000313" key="5">
    <source>
        <dbReference type="Proteomes" id="UP001138780"/>
    </source>
</evidence>
<reference evidence="2" key="1">
    <citation type="submission" date="2016-12" db="EMBL/GenBank/DDBJ databases">
        <title>Draft genome of Streptococcus lactarius CCUG 66490T type strain.</title>
        <authorList>
            <person name="Salva-Serra F."/>
            <person name="Engstrom-Jakobsson H."/>
            <person name="Thorell K."/>
            <person name="Gomila M."/>
            <person name="Gonzales-Siles L."/>
            <person name="Busquets A."/>
            <person name="Jaen-Luchoro D."/>
            <person name="Karlsson R."/>
            <person name="Kristiansson E."/>
            <person name="Moore E."/>
        </authorList>
    </citation>
    <scope>NUCLEOTIDE SEQUENCE</scope>
    <source>
        <strain evidence="2">CCUG 66490</strain>
    </source>
</reference>
<dbReference type="Proteomes" id="UP000676511">
    <property type="component" value="Chromosome"/>
</dbReference>
<keyword evidence="4" id="KW-1185">Reference proteome</keyword>
<dbReference type="PANTHER" id="PTHR41386:SF1">
    <property type="entry name" value="MEMBRANE PROTEIN"/>
    <property type="match status" value="1"/>
</dbReference>
<dbReference type="PANTHER" id="PTHR41386">
    <property type="entry name" value="INTEGRAL MEMBRANE PROTEIN-RELATED"/>
    <property type="match status" value="1"/>
</dbReference>
<keyword evidence="1" id="KW-0472">Membrane</keyword>
<dbReference type="AlphaFoldDB" id="A0A9X0WQI4"/>
<dbReference type="InterPro" id="IPR010406">
    <property type="entry name" value="DUF1003"/>
</dbReference>
<evidence type="ECO:0000313" key="3">
    <source>
        <dbReference type="EMBL" id="QUB38176.1"/>
    </source>
</evidence>
<dbReference type="RefSeq" id="WP_200773381.1">
    <property type="nucleotide sequence ID" value="NZ_CP072329.1"/>
</dbReference>
<name>A0A9X0WQI4_9STRE</name>
<dbReference type="EMBL" id="CP072329">
    <property type="protein sequence ID" value="QUB38176.1"/>
    <property type="molecule type" value="Genomic_DNA"/>
</dbReference>
<evidence type="ECO:0000256" key="1">
    <source>
        <dbReference type="SAM" id="Phobius"/>
    </source>
</evidence>
<sequence length="245" mass="28480">MLKRDIIDGKEYDCIHGALIADLDHTIQTMLQISYPDSQMDDFITYKNLSQYCMDYLSQIIDRANEKNEAIKQQVTAVLPMTEAPFNVEDRLTASYTFGQRVADSVARFGGSWTFIITFILMMGIWMLINVVHPFGWNFDPYPFILLNLALSTIAAIQAPLIMMSQNRAADYDRLQARNDFNVNMESEREIRLLHTKIDHMVQQDQTDLLEIQKLQTELLVSLSNQVIQLRQEMNQERMEEVEKM</sequence>
<proteinExistence type="predicted"/>
<dbReference type="Pfam" id="PF06210">
    <property type="entry name" value="DUF1003"/>
    <property type="match status" value="1"/>
</dbReference>
<keyword evidence="1" id="KW-0812">Transmembrane</keyword>
<feature type="transmembrane region" description="Helical" evidence="1">
    <location>
        <begin position="109"/>
        <end position="129"/>
    </location>
</feature>
<organism evidence="2 5">
    <name type="scientific">Streptococcus lactarius</name>
    <dbReference type="NCBI Taxonomy" id="684066"/>
    <lineage>
        <taxon>Bacteria</taxon>
        <taxon>Bacillati</taxon>
        <taxon>Bacillota</taxon>
        <taxon>Bacilli</taxon>
        <taxon>Lactobacillales</taxon>
        <taxon>Streptococcaceae</taxon>
        <taxon>Streptococcus</taxon>
    </lineage>
</organism>
<feature type="transmembrane region" description="Helical" evidence="1">
    <location>
        <begin position="141"/>
        <end position="164"/>
    </location>
</feature>
<evidence type="ECO:0000313" key="4">
    <source>
        <dbReference type="Proteomes" id="UP000676511"/>
    </source>
</evidence>
<reference evidence="3 4" key="2">
    <citation type="submission" date="2021-03" db="EMBL/GenBank/DDBJ databases">
        <title>Human Oral Microbial Genomes.</title>
        <authorList>
            <person name="Johnston C.D."/>
            <person name="Chen T."/>
            <person name="Dewhirst F.E."/>
        </authorList>
    </citation>
    <scope>NUCLEOTIDE SEQUENCE [LARGE SCALE GENOMIC DNA]</scope>
    <source>
        <strain evidence="3 4">CCUG 66490</strain>
    </source>
</reference>
<evidence type="ECO:0000313" key="2">
    <source>
        <dbReference type="EMBL" id="MBK4780507.1"/>
    </source>
</evidence>